<dbReference type="RefSeq" id="WP_149545521.1">
    <property type="nucleotide sequence ID" value="NZ_VTPS01000011.1"/>
</dbReference>
<protein>
    <submittedName>
        <fullName evidence="14">Methyl-accepting chemotaxis protein</fullName>
    </submittedName>
</protein>
<dbReference type="SUPFAM" id="SSF103190">
    <property type="entry name" value="Sensory domain-like"/>
    <property type="match status" value="1"/>
</dbReference>
<dbReference type="Gene3D" id="1.10.287.950">
    <property type="entry name" value="Methyl-accepting chemotaxis protein"/>
    <property type="match status" value="1"/>
</dbReference>
<evidence type="ECO:0000313" key="14">
    <source>
        <dbReference type="EMBL" id="TZE81757.1"/>
    </source>
</evidence>
<keyword evidence="5 11" id="KW-1133">Transmembrane helix</keyword>
<feature type="domain" description="Methyl-accepting transducer" evidence="12">
    <location>
        <begin position="375"/>
        <end position="632"/>
    </location>
</feature>
<dbReference type="InterPro" id="IPR003660">
    <property type="entry name" value="HAMP_dom"/>
</dbReference>
<evidence type="ECO:0000256" key="1">
    <source>
        <dbReference type="ARBA" id="ARBA00004651"/>
    </source>
</evidence>
<evidence type="ECO:0000256" key="4">
    <source>
        <dbReference type="ARBA" id="ARBA00022692"/>
    </source>
</evidence>
<dbReference type="SMART" id="SM00304">
    <property type="entry name" value="HAMP"/>
    <property type="match status" value="1"/>
</dbReference>
<dbReference type="EMBL" id="VTPS01000011">
    <property type="protein sequence ID" value="TZE81757.1"/>
    <property type="molecule type" value="Genomic_DNA"/>
</dbReference>
<keyword evidence="15" id="KW-1185">Reference proteome</keyword>
<feature type="domain" description="HAMP" evidence="13">
    <location>
        <begin position="304"/>
        <end position="356"/>
    </location>
</feature>
<keyword evidence="6 11" id="KW-0472">Membrane</keyword>
<dbReference type="InterPro" id="IPR033479">
    <property type="entry name" value="dCache_1"/>
</dbReference>
<dbReference type="Pfam" id="PF00672">
    <property type="entry name" value="HAMP"/>
    <property type="match status" value="1"/>
</dbReference>
<evidence type="ECO:0000256" key="3">
    <source>
        <dbReference type="ARBA" id="ARBA00022500"/>
    </source>
</evidence>
<accession>A0A5D8QBM9</accession>
<evidence type="ECO:0000259" key="12">
    <source>
        <dbReference type="PROSITE" id="PS50111"/>
    </source>
</evidence>
<evidence type="ECO:0000256" key="5">
    <source>
        <dbReference type="ARBA" id="ARBA00022989"/>
    </source>
</evidence>
<evidence type="ECO:0000256" key="2">
    <source>
        <dbReference type="ARBA" id="ARBA00022475"/>
    </source>
</evidence>
<comment type="caution">
    <text evidence="14">The sequence shown here is derived from an EMBL/GenBank/DDBJ whole genome shotgun (WGS) entry which is preliminary data.</text>
</comment>
<keyword evidence="3" id="KW-0145">Chemotaxis</keyword>
<evidence type="ECO:0000313" key="15">
    <source>
        <dbReference type="Proteomes" id="UP000322976"/>
    </source>
</evidence>
<evidence type="ECO:0000256" key="8">
    <source>
        <dbReference type="ARBA" id="ARBA00029447"/>
    </source>
</evidence>
<evidence type="ECO:0000256" key="6">
    <source>
        <dbReference type="ARBA" id="ARBA00023136"/>
    </source>
</evidence>
<keyword evidence="7 9" id="KW-0807">Transducer</keyword>
<evidence type="ECO:0000259" key="13">
    <source>
        <dbReference type="PROSITE" id="PS50885"/>
    </source>
</evidence>
<evidence type="ECO:0000256" key="9">
    <source>
        <dbReference type="PROSITE-ProRule" id="PRU00284"/>
    </source>
</evidence>
<dbReference type="PANTHER" id="PTHR32089">
    <property type="entry name" value="METHYL-ACCEPTING CHEMOTAXIS PROTEIN MCPB"/>
    <property type="match status" value="1"/>
</dbReference>
<dbReference type="SUPFAM" id="SSF58104">
    <property type="entry name" value="Methyl-accepting chemotaxis protein (MCP) signaling domain"/>
    <property type="match status" value="1"/>
</dbReference>
<keyword evidence="2" id="KW-1003">Cell membrane</keyword>
<proteinExistence type="inferred from homology"/>
<comment type="subcellular location">
    <subcellularLocation>
        <location evidence="1">Cell membrane</location>
        <topology evidence="1">Multi-pass membrane protein</topology>
    </subcellularLocation>
</comment>
<dbReference type="CDD" id="cd06225">
    <property type="entry name" value="HAMP"/>
    <property type="match status" value="1"/>
</dbReference>
<feature type="transmembrane region" description="Helical" evidence="11">
    <location>
        <begin position="285"/>
        <end position="307"/>
    </location>
</feature>
<dbReference type="AlphaFoldDB" id="A0A5D8QBM9"/>
<evidence type="ECO:0000256" key="7">
    <source>
        <dbReference type="ARBA" id="ARBA00023224"/>
    </source>
</evidence>
<dbReference type="Proteomes" id="UP000322976">
    <property type="component" value="Unassembled WGS sequence"/>
</dbReference>
<name>A0A5D8QBM9_9THEO</name>
<dbReference type="GO" id="GO:0007165">
    <property type="term" value="P:signal transduction"/>
    <property type="evidence" value="ECO:0007669"/>
    <property type="project" value="UniProtKB-KW"/>
</dbReference>
<feature type="transmembrane region" description="Helical" evidence="11">
    <location>
        <begin position="9"/>
        <end position="29"/>
    </location>
</feature>
<dbReference type="SMART" id="SM00283">
    <property type="entry name" value="MA"/>
    <property type="match status" value="1"/>
</dbReference>
<dbReference type="PROSITE" id="PS50111">
    <property type="entry name" value="CHEMOTAXIS_TRANSDUC_2"/>
    <property type="match status" value="1"/>
</dbReference>
<dbReference type="InterPro" id="IPR029151">
    <property type="entry name" value="Sensor-like_sf"/>
</dbReference>
<dbReference type="PANTHER" id="PTHR32089:SF114">
    <property type="entry name" value="METHYL-ACCEPTING CHEMOTAXIS PROTEIN MCPB"/>
    <property type="match status" value="1"/>
</dbReference>
<organism evidence="14 15">
    <name type="scientific">Calorimonas adulescens</name>
    <dbReference type="NCBI Taxonomy" id="2606906"/>
    <lineage>
        <taxon>Bacteria</taxon>
        <taxon>Bacillati</taxon>
        <taxon>Bacillota</taxon>
        <taxon>Clostridia</taxon>
        <taxon>Thermoanaerobacterales</taxon>
        <taxon>Thermoanaerobacteraceae</taxon>
        <taxon>Calorimonas</taxon>
    </lineage>
</organism>
<sequence>MIKNIYSRLVIFIIFLVVLSIGASGYYSYYLNNNAIITQLKNEENSVLNVSGYYMDSLLANYEHQLNQFTASDVAQNIDGMKENEEQILNYLSNYIKTIPNAVNIYISTSDGRLYLYPSQDLPADYNQRQKDWYNQASSASGKIIWTDVYKDAVSNKSVVTVAKQIKDNTGNVIGVAGIGIDLSSLSDNLSNIKVGNTGYVFLIDRNGIVIAHPDKSNLGIDVNQYDWGKKILADGENGSLDYSFNDISKYATYKTIDRVGWKIVATLPYNEIIASSSSILRGSMLSGSIFMLIGVLVAFLIARSIIGPINRLNKSLSYVENGDFSHKTGVKSKDEIGLLASYFDKAIESVRTLVIDIRNIAENVKKEMETLSFSVSQTVGVTEEISKAVEDVASGASAQASDIQEVSSVVEELSKSIGRVKEAAEEVSMLSHDSLLLSQEGKKIVDTLVERNWENVEANRNVLKSINELNERSQRIGDIIKTINAIADQTNLLSLNAAIEAARAGEAGRGFAVVAEEIRKLAEQSSKAVLQVQELIGGIEENINDSVANSEVAKRINEGLTDSVKNTSSAFAMISGSLEKAMESIEKVINMMDEMNRLRERVVEAVENISAVSEETAASSEEVSASAEEQNASLEGIDISLQQLKEMTAKLFEAISQFKV</sequence>
<reference evidence="14 15" key="1">
    <citation type="submission" date="2019-08" db="EMBL/GenBank/DDBJ databases">
        <title>Calorimonas adulescens gen. nov., sp. nov., an anaerobic thermophilic bacterium from Sakhalin hot spring.</title>
        <authorList>
            <person name="Khomyakova M.A."/>
            <person name="Merkel A.Y."/>
            <person name="Novikov A."/>
            <person name="Bonch-Osmolovskaya E.A."/>
            <person name="Slobodkin A.I."/>
        </authorList>
    </citation>
    <scope>NUCLEOTIDE SEQUENCE [LARGE SCALE GENOMIC DNA]</scope>
    <source>
        <strain evidence="14 15">A05MB</strain>
    </source>
</reference>
<dbReference type="CDD" id="cd18773">
    <property type="entry name" value="PDC1_HK_sensor"/>
    <property type="match status" value="1"/>
</dbReference>
<dbReference type="InterPro" id="IPR004089">
    <property type="entry name" value="MCPsignal_dom"/>
</dbReference>
<dbReference type="PROSITE" id="PS50885">
    <property type="entry name" value="HAMP"/>
    <property type="match status" value="1"/>
</dbReference>
<dbReference type="Pfam" id="PF00015">
    <property type="entry name" value="MCPsignal"/>
    <property type="match status" value="1"/>
</dbReference>
<dbReference type="Gene3D" id="3.30.450.20">
    <property type="entry name" value="PAS domain"/>
    <property type="match status" value="2"/>
</dbReference>
<feature type="coiled-coil region" evidence="10">
    <location>
        <begin position="579"/>
        <end position="616"/>
    </location>
</feature>
<dbReference type="GO" id="GO:0005886">
    <property type="term" value="C:plasma membrane"/>
    <property type="evidence" value="ECO:0007669"/>
    <property type="project" value="UniProtKB-SubCell"/>
</dbReference>
<comment type="similarity">
    <text evidence="8">Belongs to the methyl-accepting chemotaxis (MCP) protein family.</text>
</comment>
<keyword evidence="4 11" id="KW-0812">Transmembrane</keyword>
<keyword evidence="10" id="KW-0175">Coiled coil</keyword>
<dbReference type="Pfam" id="PF02743">
    <property type="entry name" value="dCache_1"/>
    <property type="match status" value="1"/>
</dbReference>
<evidence type="ECO:0000256" key="10">
    <source>
        <dbReference type="SAM" id="Coils"/>
    </source>
</evidence>
<dbReference type="CDD" id="cd12912">
    <property type="entry name" value="PDC2_MCP_like"/>
    <property type="match status" value="1"/>
</dbReference>
<dbReference type="GO" id="GO:0006935">
    <property type="term" value="P:chemotaxis"/>
    <property type="evidence" value="ECO:0007669"/>
    <property type="project" value="UniProtKB-KW"/>
</dbReference>
<dbReference type="CDD" id="cd11386">
    <property type="entry name" value="MCP_signal"/>
    <property type="match status" value="1"/>
</dbReference>
<evidence type="ECO:0000256" key="11">
    <source>
        <dbReference type="SAM" id="Phobius"/>
    </source>
</evidence>
<gene>
    <name evidence="14" type="ORF">FWJ32_08495</name>
</gene>